<dbReference type="PANTHER" id="PTHR13355">
    <property type="entry name" value="GLUCOSAMINE 6-PHOSPHATE N-ACETYLTRANSFERASE"/>
    <property type="match status" value="1"/>
</dbReference>
<dbReference type="PROSITE" id="PS51186">
    <property type="entry name" value="GNAT"/>
    <property type="match status" value="1"/>
</dbReference>
<protein>
    <submittedName>
        <fullName evidence="2">GNAT family N-acetyltransferase</fullName>
    </submittedName>
</protein>
<dbReference type="CDD" id="cd04301">
    <property type="entry name" value="NAT_SF"/>
    <property type="match status" value="1"/>
</dbReference>
<dbReference type="SUPFAM" id="SSF55729">
    <property type="entry name" value="Acyl-CoA N-acyltransferases (Nat)"/>
    <property type="match status" value="1"/>
</dbReference>
<dbReference type="EMBL" id="CP162599">
    <property type="protein sequence ID" value="XDK33904.1"/>
    <property type="molecule type" value="Genomic_DNA"/>
</dbReference>
<dbReference type="Gene3D" id="3.40.630.30">
    <property type="match status" value="1"/>
</dbReference>
<feature type="domain" description="N-acetyltransferase" evidence="1">
    <location>
        <begin position="1"/>
        <end position="141"/>
    </location>
</feature>
<name>A0AB39HT73_9BACI</name>
<sequence length="145" mass="16580">MKIVIVKSEAELKDAYQIRGTVFIEEQKVDPEIEHDEFDETAIHFVGYADDKAVAAGRLRWVDGYGKLERLCVLKEYRGKSYGQQMILAMEEVIAEHSYQKAKLNAQSHAEQFYVKLGYETVSDEFYDAGIPHVTMTKKLPSSVK</sequence>
<dbReference type="RefSeq" id="WP_368654582.1">
    <property type="nucleotide sequence ID" value="NZ_CP162599.1"/>
</dbReference>
<dbReference type="InterPro" id="IPR039143">
    <property type="entry name" value="GNPNAT1-like"/>
</dbReference>
<dbReference type="GO" id="GO:0004343">
    <property type="term" value="F:glucosamine 6-phosphate N-acetyltransferase activity"/>
    <property type="evidence" value="ECO:0007669"/>
    <property type="project" value="TreeGrafter"/>
</dbReference>
<dbReference type="AlphaFoldDB" id="A0AB39HT73"/>
<evidence type="ECO:0000259" key="1">
    <source>
        <dbReference type="PROSITE" id="PS51186"/>
    </source>
</evidence>
<dbReference type="Pfam" id="PF13673">
    <property type="entry name" value="Acetyltransf_10"/>
    <property type="match status" value="1"/>
</dbReference>
<gene>
    <name evidence="2" type="ORF">AB4Y30_05990</name>
</gene>
<dbReference type="InterPro" id="IPR016181">
    <property type="entry name" value="Acyl_CoA_acyltransferase"/>
</dbReference>
<evidence type="ECO:0000313" key="2">
    <source>
        <dbReference type="EMBL" id="XDK33904.1"/>
    </source>
</evidence>
<reference evidence="2" key="1">
    <citation type="submission" date="2024-07" db="EMBL/GenBank/DDBJ databases">
        <title>Halotolerant mesophilic bacterium Ornithinibacillus sp. 4-3, sp. nov., isolated from soil.</title>
        <authorList>
            <person name="Sidarenka A.V."/>
            <person name="Guliayeva D.E."/>
            <person name="Leanovich S.I."/>
            <person name="Hileuskaya K.S."/>
            <person name="Akhremchuk A.E."/>
            <person name="Sikolenko M.A."/>
            <person name="Valentovich L.N."/>
        </authorList>
    </citation>
    <scope>NUCLEOTIDE SEQUENCE</scope>
    <source>
        <strain evidence="2">4-3</strain>
    </source>
</reference>
<dbReference type="InterPro" id="IPR000182">
    <property type="entry name" value="GNAT_dom"/>
</dbReference>
<accession>A0AB39HT73</accession>
<dbReference type="PANTHER" id="PTHR13355:SF11">
    <property type="entry name" value="GLUCOSAMINE 6-PHOSPHATE N-ACETYLTRANSFERASE"/>
    <property type="match status" value="1"/>
</dbReference>
<organism evidence="2">
    <name type="scientific">Ornithinibacillus sp. 4-3</name>
    <dbReference type="NCBI Taxonomy" id="3231488"/>
    <lineage>
        <taxon>Bacteria</taxon>
        <taxon>Bacillati</taxon>
        <taxon>Bacillota</taxon>
        <taxon>Bacilli</taxon>
        <taxon>Bacillales</taxon>
        <taxon>Bacillaceae</taxon>
        <taxon>Ornithinibacillus</taxon>
    </lineage>
</organism>
<proteinExistence type="predicted"/>